<dbReference type="EMBL" id="JAPTSV010000001">
    <property type="protein sequence ID" value="KAJ1531380.1"/>
    <property type="molecule type" value="Genomic_DNA"/>
</dbReference>
<feature type="compositionally biased region" description="Low complexity" evidence="1">
    <location>
        <begin position="63"/>
        <end position="96"/>
    </location>
</feature>
<gene>
    <name evidence="2" type="ORF">ONE63_000061</name>
</gene>
<keyword evidence="3" id="KW-1185">Reference proteome</keyword>
<dbReference type="AlphaFoldDB" id="A0AAV7Y1C6"/>
<accession>A0AAV7Y1C6</accession>
<dbReference type="Proteomes" id="UP001075354">
    <property type="component" value="Chromosome 1"/>
</dbReference>
<evidence type="ECO:0000313" key="2">
    <source>
        <dbReference type="EMBL" id="KAJ1531380.1"/>
    </source>
</evidence>
<feature type="compositionally biased region" description="Basic residues" evidence="1">
    <location>
        <begin position="1"/>
        <end position="14"/>
    </location>
</feature>
<evidence type="ECO:0008006" key="4">
    <source>
        <dbReference type="Google" id="ProtNLM"/>
    </source>
</evidence>
<sequence>MPKIPGRRRHKHRKDHDSAIRKKKRRAGTSECDSNSSVSVASPLSSCESSTSSIVDSAEDSDSIASSETSVSISGGVSCDSSVNSSDNEDNSLLSSHGSKPECNDLSNTVSSDAQTETLPPPSPDEVVDFEVPLSDADHKAPLSEKTDHFSDQFLLNDVKSKLQLFLQDHCICLLELRTK</sequence>
<name>A0AAV7Y1C6_9NEOP</name>
<evidence type="ECO:0000313" key="3">
    <source>
        <dbReference type="Proteomes" id="UP001075354"/>
    </source>
</evidence>
<feature type="compositionally biased region" description="Low complexity" evidence="1">
    <location>
        <begin position="30"/>
        <end position="56"/>
    </location>
</feature>
<protein>
    <recommendedName>
        <fullName evidence="4">Suppressor protein SRP40-like</fullName>
    </recommendedName>
</protein>
<proteinExistence type="predicted"/>
<evidence type="ECO:0000256" key="1">
    <source>
        <dbReference type="SAM" id="MobiDB-lite"/>
    </source>
</evidence>
<reference evidence="2" key="1">
    <citation type="submission" date="2022-12" db="EMBL/GenBank/DDBJ databases">
        <title>Chromosome-level genome assembly of the bean flower thrips Megalurothrips usitatus.</title>
        <authorList>
            <person name="Ma L."/>
            <person name="Liu Q."/>
            <person name="Li H."/>
            <person name="Cai W."/>
        </authorList>
    </citation>
    <scope>NUCLEOTIDE SEQUENCE</scope>
    <source>
        <strain evidence="2">Cailab_2022a</strain>
    </source>
</reference>
<organism evidence="2 3">
    <name type="scientific">Megalurothrips usitatus</name>
    <name type="common">bean blossom thrips</name>
    <dbReference type="NCBI Taxonomy" id="439358"/>
    <lineage>
        <taxon>Eukaryota</taxon>
        <taxon>Metazoa</taxon>
        <taxon>Ecdysozoa</taxon>
        <taxon>Arthropoda</taxon>
        <taxon>Hexapoda</taxon>
        <taxon>Insecta</taxon>
        <taxon>Pterygota</taxon>
        <taxon>Neoptera</taxon>
        <taxon>Paraneoptera</taxon>
        <taxon>Thysanoptera</taxon>
        <taxon>Terebrantia</taxon>
        <taxon>Thripoidea</taxon>
        <taxon>Thripidae</taxon>
        <taxon>Megalurothrips</taxon>
    </lineage>
</organism>
<feature type="compositionally biased region" description="Polar residues" evidence="1">
    <location>
        <begin position="105"/>
        <end position="118"/>
    </location>
</feature>
<feature type="compositionally biased region" description="Basic and acidic residues" evidence="1">
    <location>
        <begin position="136"/>
        <end position="146"/>
    </location>
</feature>
<comment type="caution">
    <text evidence="2">The sequence shown here is derived from an EMBL/GenBank/DDBJ whole genome shotgun (WGS) entry which is preliminary data.</text>
</comment>
<feature type="region of interest" description="Disordered" evidence="1">
    <location>
        <begin position="1"/>
        <end position="146"/>
    </location>
</feature>